<keyword evidence="1" id="KW-0812">Transmembrane</keyword>
<feature type="domain" description="Putative Flp pilus-assembly TadG-like N-terminal" evidence="2">
    <location>
        <begin position="12"/>
        <end position="58"/>
    </location>
</feature>
<dbReference type="Pfam" id="PF13400">
    <property type="entry name" value="Tad"/>
    <property type="match status" value="1"/>
</dbReference>
<gene>
    <name evidence="3" type="ORF">DZF91_10960</name>
</gene>
<dbReference type="NCBIfam" id="TIGR03816">
    <property type="entry name" value="tadE_like_DECH"/>
    <property type="match status" value="1"/>
</dbReference>
<dbReference type="InterPro" id="IPR028087">
    <property type="entry name" value="Tad_N"/>
</dbReference>
<organism evidence="3 4">
    <name type="scientific">Actinomadura logoneensis</name>
    <dbReference type="NCBI Taxonomy" id="2293572"/>
    <lineage>
        <taxon>Bacteria</taxon>
        <taxon>Bacillati</taxon>
        <taxon>Actinomycetota</taxon>
        <taxon>Actinomycetes</taxon>
        <taxon>Streptosporangiales</taxon>
        <taxon>Thermomonosporaceae</taxon>
        <taxon>Actinomadura</taxon>
    </lineage>
</organism>
<dbReference type="RefSeq" id="WP_117357364.1">
    <property type="nucleotide sequence ID" value="NZ_QURH01000200.1"/>
</dbReference>
<protein>
    <recommendedName>
        <fullName evidence="2">Putative Flp pilus-assembly TadG-like N-terminal domain-containing protein</fullName>
    </recommendedName>
</protein>
<name>A0A372JNH0_9ACTN</name>
<reference evidence="3 4" key="1">
    <citation type="submission" date="2018-08" db="EMBL/GenBank/DDBJ databases">
        <title>Actinomadura jelena sp. nov., a novel Actinomycete isolated from soil in Chad.</title>
        <authorList>
            <person name="Shi L."/>
        </authorList>
    </citation>
    <scope>NUCLEOTIDE SEQUENCE [LARGE SCALE GENOMIC DNA]</scope>
    <source>
        <strain evidence="3 4">NEAU-G17</strain>
    </source>
</reference>
<dbReference type="Proteomes" id="UP000261811">
    <property type="component" value="Unassembled WGS sequence"/>
</dbReference>
<evidence type="ECO:0000313" key="3">
    <source>
        <dbReference type="EMBL" id="RFU41573.1"/>
    </source>
</evidence>
<dbReference type="AlphaFoldDB" id="A0A372JNH0"/>
<proteinExistence type="predicted"/>
<keyword evidence="4" id="KW-1185">Reference proteome</keyword>
<feature type="transmembrane region" description="Helical" evidence="1">
    <location>
        <begin position="16"/>
        <end position="35"/>
    </location>
</feature>
<keyword evidence="1" id="KW-1133">Transmembrane helix</keyword>
<evidence type="ECO:0000259" key="2">
    <source>
        <dbReference type="Pfam" id="PF13400"/>
    </source>
</evidence>
<dbReference type="EMBL" id="QURH01000200">
    <property type="protein sequence ID" value="RFU41573.1"/>
    <property type="molecule type" value="Genomic_DNA"/>
</dbReference>
<evidence type="ECO:0000256" key="1">
    <source>
        <dbReference type="SAM" id="Phobius"/>
    </source>
</evidence>
<keyword evidence="1" id="KW-0472">Membrane</keyword>
<evidence type="ECO:0000313" key="4">
    <source>
        <dbReference type="Proteomes" id="UP000261811"/>
    </source>
</evidence>
<dbReference type="InterPro" id="IPR021202">
    <property type="entry name" value="Rv3654c-like"/>
</dbReference>
<sequence length="126" mass="12724">MGRWCAGVRDRGSGTVWVLAFLGVIWAVGVAAMVVGGVRVARHRVEAAADLGALAGAGRVGEGEEAACGAAREVAADSGGRMASCVVSGRIVEVSTDAVVRLPFGMRVVRVVARARAGPVGRDGVP</sequence>
<accession>A0A372JNH0</accession>
<comment type="caution">
    <text evidence="3">The sequence shown here is derived from an EMBL/GenBank/DDBJ whole genome shotgun (WGS) entry which is preliminary data.</text>
</comment>